<sequence length="146" mass="16112">MYPNADPMKNPGQTVFTVDPNAIGFQPPKPVEFGEEPVQMACPYCQQQIFTRTEYIRGVMSWVLCTLVLICALCCDFTKDIHHYCPSCGQLVGRFRRGINSKIKLLVIIVIVISLLLAAVRGIGYAFAPATPTTTPVLSINNPTVH</sequence>
<dbReference type="AlphaFoldDB" id="A0A914EP91"/>
<dbReference type="PANTHER" id="PTHR23292">
    <property type="entry name" value="LIPOPOLYSACCHARIDE-INDUCED TUMOR NECROSIS FACTOR-ALPHA FACTOR"/>
    <property type="match status" value="1"/>
</dbReference>
<dbReference type="PANTHER" id="PTHR23292:SF6">
    <property type="entry name" value="FI16602P1-RELATED"/>
    <property type="match status" value="1"/>
</dbReference>
<dbReference type="Pfam" id="PF10601">
    <property type="entry name" value="zf-LITAF-like"/>
    <property type="match status" value="1"/>
</dbReference>
<feature type="transmembrane region" description="Helical" evidence="8">
    <location>
        <begin position="105"/>
        <end position="128"/>
    </location>
</feature>
<evidence type="ECO:0000313" key="11">
    <source>
        <dbReference type="WBParaSite" id="ACRNAN_scaffold9976.g12029.t1"/>
    </source>
</evidence>
<evidence type="ECO:0000256" key="4">
    <source>
        <dbReference type="ARBA" id="ARBA00005975"/>
    </source>
</evidence>
<dbReference type="GO" id="GO:0008270">
    <property type="term" value="F:zinc ion binding"/>
    <property type="evidence" value="ECO:0007669"/>
    <property type="project" value="TreeGrafter"/>
</dbReference>
<keyword evidence="8" id="KW-1133">Transmembrane helix</keyword>
<dbReference type="Proteomes" id="UP000887540">
    <property type="component" value="Unplaced"/>
</dbReference>
<keyword evidence="7 8" id="KW-0472">Membrane</keyword>
<keyword evidence="10" id="KW-1185">Reference proteome</keyword>
<keyword evidence="5" id="KW-0479">Metal-binding</keyword>
<comment type="subcellular location">
    <subcellularLocation>
        <location evidence="2">Endosome membrane</location>
        <topology evidence="2">Peripheral membrane protein</topology>
    </subcellularLocation>
    <subcellularLocation>
        <location evidence="1">Late endosome membrane</location>
    </subcellularLocation>
    <subcellularLocation>
        <location evidence="3">Lysosome membrane</location>
        <topology evidence="3">Peripheral membrane protein</topology>
        <orientation evidence="3">Cytoplasmic side</orientation>
    </subcellularLocation>
</comment>
<evidence type="ECO:0000256" key="5">
    <source>
        <dbReference type="ARBA" id="ARBA00022723"/>
    </source>
</evidence>
<dbReference type="InterPro" id="IPR006629">
    <property type="entry name" value="LITAF"/>
</dbReference>
<evidence type="ECO:0000256" key="3">
    <source>
        <dbReference type="ARBA" id="ARBA00004630"/>
    </source>
</evidence>
<organism evidence="10 11">
    <name type="scientific">Acrobeloides nanus</name>
    <dbReference type="NCBI Taxonomy" id="290746"/>
    <lineage>
        <taxon>Eukaryota</taxon>
        <taxon>Metazoa</taxon>
        <taxon>Ecdysozoa</taxon>
        <taxon>Nematoda</taxon>
        <taxon>Chromadorea</taxon>
        <taxon>Rhabditida</taxon>
        <taxon>Tylenchina</taxon>
        <taxon>Cephalobomorpha</taxon>
        <taxon>Cephaloboidea</taxon>
        <taxon>Cephalobidae</taxon>
        <taxon>Acrobeloides</taxon>
    </lineage>
</organism>
<reference evidence="11" key="1">
    <citation type="submission" date="2022-11" db="UniProtKB">
        <authorList>
            <consortium name="WormBaseParasite"/>
        </authorList>
    </citation>
    <scope>IDENTIFICATION</scope>
</reference>
<protein>
    <submittedName>
        <fullName evidence="11">LITAF domain-containing protein</fullName>
    </submittedName>
</protein>
<evidence type="ECO:0000259" key="9">
    <source>
        <dbReference type="PROSITE" id="PS51837"/>
    </source>
</evidence>
<dbReference type="PROSITE" id="PS51837">
    <property type="entry name" value="LITAF"/>
    <property type="match status" value="1"/>
</dbReference>
<keyword evidence="8" id="KW-0812">Transmembrane</keyword>
<dbReference type="WBParaSite" id="ACRNAN_scaffold9976.g12029.t1">
    <property type="protein sequence ID" value="ACRNAN_scaffold9976.g12029.t1"/>
    <property type="gene ID" value="ACRNAN_scaffold9976.g12029"/>
</dbReference>
<feature type="domain" description="LITAF" evidence="9">
    <location>
        <begin position="20"/>
        <end position="97"/>
    </location>
</feature>
<evidence type="ECO:0000313" key="10">
    <source>
        <dbReference type="Proteomes" id="UP000887540"/>
    </source>
</evidence>
<dbReference type="SMART" id="SM00714">
    <property type="entry name" value="LITAF"/>
    <property type="match status" value="1"/>
</dbReference>
<proteinExistence type="inferred from homology"/>
<evidence type="ECO:0000256" key="2">
    <source>
        <dbReference type="ARBA" id="ARBA00004481"/>
    </source>
</evidence>
<evidence type="ECO:0000256" key="6">
    <source>
        <dbReference type="ARBA" id="ARBA00022833"/>
    </source>
</evidence>
<evidence type="ECO:0000256" key="8">
    <source>
        <dbReference type="SAM" id="Phobius"/>
    </source>
</evidence>
<keyword evidence="6" id="KW-0862">Zinc</keyword>
<dbReference type="InterPro" id="IPR037519">
    <property type="entry name" value="LITAF_fam"/>
</dbReference>
<accession>A0A914EP91</accession>
<dbReference type="GO" id="GO:0005765">
    <property type="term" value="C:lysosomal membrane"/>
    <property type="evidence" value="ECO:0007669"/>
    <property type="project" value="UniProtKB-SubCell"/>
</dbReference>
<evidence type="ECO:0000256" key="1">
    <source>
        <dbReference type="ARBA" id="ARBA00004414"/>
    </source>
</evidence>
<evidence type="ECO:0000256" key="7">
    <source>
        <dbReference type="ARBA" id="ARBA00023136"/>
    </source>
</evidence>
<dbReference type="GO" id="GO:0031902">
    <property type="term" value="C:late endosome membrane"/>
    <property type="evidence" value="ECO:0007669"/>
    <property type="project" value="UniProtKB-SubCell"/>
</dbReference>
<comment type="similarity">
    <text evidence="4">Belongs to the CDIP1/LITAF family.</text>
</comment>
<name>A0A914EP91_9BILA</name>